<feature type="domain" description="D-isomer specific 2-hydroxyacid dehydrogenase catalytic" evidence="5">
    <location>
        <begin position="22"/>
        <end position="322"/>
    </location>
</feature>
<dbReference type="EMBL" id="MU155175">
    <property type="protein sequence ID" value="KAF9481685.1"/>
    <property type="molecule type" value="Genomic_DNA"/>
</dbReference>
<name>A0A9P5Z7R7_9AGAR</name>
<dbReference type="SUPFAM" id="SSF52283">
    <property type="entry name" value="Formate/glycerate dehydrogenase catalytic domain-like"/>
    <property type="match status" value="1"/>
</dbReference>
<dbReference type="Proteomes" id="UP000807469">
    <property type="component" value="Unassembled WGS sequence"/>
</dbReference>
<evidence type="ECO:0000313" key="8">
    <source>
        <dbReference type="Proteomes" id="UP000807469"/>
    </source>
</evidence>
<dbReference type="PROSITE" id="PS00671">
    <property type="entry name" value="D_2_HYDROXYACID_DH_3"/>
    <property type="match status" value="1"/>
</dbReference>
<dbReference type="InterPro" id="IPR006140">
    <property type="entry name" value="D-isomer_DH_NAD-bd"/>
</dbReference>
<feature type="domain" description="D-isomer specific 2-hydroxyacid dehydrogenase NAD-binding" evidence="6">
    <location>
        <begin position="118"/>
        <end position="293"/>
    </location>
</feature>
<protein>
    <submittedName>
        <fullName evidence="7">D-isomer specific 2-hydroxyacid dehydrogenase</fullName>
    </submittedName>
</protein>
<accession>A0A9P5Z7R7</accession>
<dbReference type="Pfam" id="PF02826">
    <property type="entry name" value="2-Hacid_dh_C"/>
    <property type="match status" value="1"/>
</dbReference>
<evidence type="ECO:0000259" key="5">
    <source>
        <dbReference type="Pfam" id="PF00389"/>
    </source>
</evidence>
<dbReference type="InterPro" id="IPR036291">
    <property type="entry name" value="NAD(P)-bd_dom_sf"/>
</dbReference>
<comment type="caution">
    <text evidence="7">The sequence shown here is derived from an EMBL/GenBank/DDBJ whole genome shotgun (WGS) entry which is preliminary data.</text>
</comment>
<dbReference type="AlphaFoldDB" id="A0A9P5Z7R7"/>
<evidence type="ECO:0000256" key="1">
    <source>
        <dbReference type="ARBA" id="ARBA00005854"/>
    </source>
</evidence>
<dbReference type="InterPro" id="IPR050857">
    <property type="entry name" value="D-2-hydroxyacid_DH"/>
</dbReference>
<gene>
    <name evidence="7" type="ORF">BDN70DRAFT_875987</name>
</gene>
<dbReference type="GO" id="GO:0016616">
    <property type="term" value="F:oxidoreductase activity, acting on the CH-OH group of donors, NAD or NADP as acceptor"/>
    <property type="evidence" value="ECO:0007669"/>
    <property type="project" value="InterPro"/>
</dbReference>
<evidence type="ECO:0000256" key="3">
    <source>
        <dbReference type="ARBA" id="ARBA00023027"/>
    </source>
</evidence>
<dbReference type="GO" id="GO:0051287">
    <property type="term" value="F:NAD binding"/>
    <property type="evidence" value="ECO:0007669"/>
    <property type="project" value="InterPro"/>
</dbReference>
<dbReference type="Gene3D" id="3.40.50.720">
    <property type="entry name" value="NAD(P)-binding Rossmann-like Domain"/>
    <property type="match status" value="2"/>
</dbReference>
<reference evidence="7" key="1">
    <citation type="submission" date="2020-11" db="EMBL/GenBank/DDBJ databases">
        <authorList>
            <consortium name="DOE Joint Genome Institute"/>
            <person name="Ahrendt S."/>
            <person name="Riley R."/>
            <person name="Andreopoulos W."/>
            <person name="Labutti K."/>
            <person name="Pangilinan J."/>
            <person name="Ruiz-Duenas F.J."/>
            <person name="Barrasa J.M."/>
            <person name="Sanchez-Garcia M."/>
            <person name="Camarero S."/>
            <person name="Miyauchi S."/>
            <person name="Serrano A."/>
            <person name="Linde D."/>
            <person name="Babiker R."/>
            <person name="Drula E."/>
            <person name="Ayuso-Fernandez I."/>
            <person name="Pacheco R."/>
            <person name="Padilla G."/>
            <person name="Ferreira P."/>
            <person name="Barriuso J."/>
            <person name="Kellner H."/>
            <person name="Castanera R."/>
            <person name="Alfaro M."/>
            <person name="Ramirez L."/>
            <person name="Pisabarro A.G."/>
            <person name="Kuo A."/>
            <person name="Tritt A."/>
            <person name="Lipzen A."/>
            <person name="He G."/>
            <person name="Yan M."/>
            <person name="Ng V."/>
            <person name="Cullen D."/>
            <person name="Martin F."/>
            <person name="Rosso M.-N."/>
            <person name="Henrissat B."/>
            <person name="Hibbett D."/>
            <person name="Martinez A.T."/>
            <person name="Grigoriev I.V."/>
        </authorList>
    </citation>
    <scope>NUCLEOTIDE SEQUENCE</scope>
    <source>
        <strain evidence="7">CIRM-BRFM 674</strain>
    </source>
</reference>
<keyword evidence="3" id="KW-0520">NAD</keyword>
<dbReference type="PANTHER" id="PTHR42789">
    <property type="entry name" value="D-ISOMER SPECIFIC 2-HYDROXYACID DEHYDROGENASE FAMILY PROTEIN (AFU_ORTHOLOGUE AFUA_6G10090)"/>
    <property type="match status" value="1"/>
</dbReference>
<dbReference type="InterPro" id="IPR029753">
    <property type="entry name" value="D-isomer_DH_CS"/>
</dbReference>
<dbReference type="Pfam" id="PF00389">
    <property type="entry name" value="2-Hacid_dh"/>
    <property type="match status" value="1"/>
</dbReference>
<dbReference type="PANTHER" id="PTHR42789:SF1">
    <property type="entry name" value="D-ISOMER SPECIFIC 2-HYDROXYACID DEHYDROGENASE FAMILY PROTEIN (AFU_ORTHOLOGUE AFUA_6G10090)"/>
    <property type="match status" value="1"/>
</dbReference>
<proteinExistence type="inferred from homology"/>
<keyword evidence="8" id="KW-1185">Reference proteome</keyword>
<organism evidence="7 8">
    <name type="scientific">Pholiota conissans</name>
    <dbReference type="NCBI Taxonomy" id="109636"/>
    <lineage>
        <taxon>Eukaryota</taxon>
        <taxon>Fungi</taxon>
        <taxon>Dikarya</taxon>
        <taxon>Basidiomycota</taxon>
        <taxon>Agaricomycotina</taxon>
        <taxon>Agaricomycetes</taxon>
        <taxon>Agaricomycetidae</taxon>
        <taxon>Agaricales</taxon>
        <taxon>Agaricineae</taxon>
        <taxon>Strophariaceae</taxon>
        <taxon>Pholiota</taxon>
    </lineage>
</organism>
<sequence length="325" mass="35098">MSTNPLPRVAILDDYQGVALSSTDWSPLKGKVVVDVFRDTLLDEDALVQRLEPYDIVCAMRERTKFFRPVLDRLPKLKFIATTGLRNAGIDVAYAKTKGIVVSGTGGAGNATLEHIWALLLATVRYIVVEDANVKAGNPQWQSTMPMGLAGKTLGLVGVGRLGSQTAAIAKAFGMKVVGWSPHLTPERAEAAGVEFVSSKAQLFKESDVISIQLVLSASTTGIITRADLFSMKPTAFFINTSRGPLVDEKALVDVLNEERIAGAGLDVFDIEPLPLDHPLRRAKRVTLSPHSGYLSDTNYAAFWSQTVGNIVAFLEGNPTNVIHP</sequence>
<dbReference type="SUPFAM" id="SSF51735">
    <property type="entry name" value="NAD(P)-binding Rossmann-fold domains"/>
    <property type="match status" value="1"/>
</dbReference>
<evidence type="ECO:0000256" key="2">
    <source>
        <dbReference type="ARBA" id="ARBA00023002"/>
    </source>
</evidence>
<dbReference type="CDD" id="cd12169">
    <property type="entry name" value="PGDH_like_1"/>
    <property type="match status" value="1"/>
</dbReference>
<comment type="similarity">
    <text evidence="1 4">Belongs to the D-isomer specific 2-hydroxyacid dehydrogenase family.</text>
</comment>
<keyword evidence="2 4" id="KW-0560">Oxidoreductase</keyword>
<evidence type="ECO:0000256" key="4">
    <source>
        <dbReference type="RuleBase" id="RU003719"/>
    </source>
</evidence>
<evidence type="ECO:0000259" key="6">
    <source>
        <dbReference type="Pfam" id="PF02826"/>
    </source>
</evidence>
<dbReference type="InterPro" id="IPR006139">
    <property type="entry name" value="D-isomer_2_OHA_DH_cat_dom"/>
</dbReference>
<evidence type="ECO:0000313" key="7">
    <source>
        <dbReference type="EMBL" id="KAF9481685.1"/>
    </source>
</evidence>
<dbReference type="OrthoDB" id="298012at2759"/>